<feature type="compositionally biased region" description="Low complexity" evidence="8">
    <location>
        <begin position="64"/>
        <end position="90"/>
    </location>
</feature>
<dbReference type="STRING" id="670580.A0A1X6NDQ8"/>
<evidence type="ECO:0000313" key="12">
    <source>
        <dbReference type="Proteomes" id="UP000194127"/>
    </source>
</evidence>
<protein>
    <recommendedName>
        <fullName evidence="10">Letm1 RBD domain-containing protein</fullName>
    </recommendedName>
</protein>
<dbReference type="PANTHER" id="PTHR14009:SF1">
    <property type="entry name" value="MITOCHONDRIAL PROTON_CALCIUM EXCHANGER PROTEIN"/>
    <property type="match status" value="1"/>
</dbReference>
<dbReference type="InterPro" id="IPR044202">
    <property type="entry name" value="LETM1/MDM38-like"/>
</dbReference>
<feature type="compositionally biased region" description="Polar residues" evidence="8">
    <location>
        <begin position="20"/>
        <end position="34"/>
    </location>
</feature>
<feature type="transmembrane region" description="Helical" evidence="9">
    <location>
        <begin position="181"/>
        <end position="206"/>
    </location>
</feature>
<evidence type="ECO:0000256" key="6">
    <source>
        <dbReference type="ARBA" id="ARBA00023136"/>
    </source>
</evidence>
<keyword evidence="2 9" id="KW-0812">Transmembrane</keyword>
<dbReference type="EMBL" id="KZ110592">
    <property type="protein sequence ID" value="OSX66642.1"/>
    <property type="molecule type" value="Genomic_DNA"/>
</dbReference>
<dbReference type="Proteomes" id="UP000194127">
    <property type="component" value="Unassembled WGS sequence"/>
</dbReference>
<keyword evidence="5 7" id="KW-0496">Mitochondrion</keyword>
<proteinExistence type="predicted"/>
<gene>
    <name evidence="11" type="ORF">POSPLADRAFT_1131226</name>
</gene>
<evidence type="ECO:0000256" key="7">
    <source>
        <dbReference type="PROSITE-ProRule" id="PRU01094"/>
    </source>
</evidence>
<dbReference type="Pfam" id="PF07766">
    <property type="entry name" value="LETM1_RBD"/>
    <property type="match status" value="1"/>
</dbReference>
<sequence length="367" mass="40438">MGAPTAWAARSSGALFVHRQLSTTPPGPTKSTDGAPQPPLPTPRKHKVELRPAPLKPVKSSTDALSAASKPPSPTPAASSSTLGSSGTSKQESLAEVTKHDLEDASQHGILAPPPADASWVGRLWHQGKELFKFYWRGMKLIVSNRRRIREIQERVKAGGAPLSRWETRFIRTNRQDTLKLVPFVLMIIVIEEIIPLVVLYAPFILPSTCLLPSQKERIDSKRREKQKYYALEYKPLFEQLSQRFLVQSDTPLKSLDGSALSAVNGLLALPTYGPSALRLSRLQQHLASIADDDTLLARESFGQALTQIELRDALEERGIITDGLSPNAWRTRLEWWLTHVDAKASGDLDPISKRVLLVASSGAGKF</sequence>
<evidence type="ECO:0000256" key="1">
    <source>
        <dbReference type="ARBA" id="ARBA00004434"/>
    </source>
</evidence>
<dbReference type="GeneID" id="36328993"/>
<keyword evidence="3" id="KW-0999">Mitochondrion inner membrane</keyword>
<dbReference type="AlphaFoldDB" id="A0A1X6NDQ8"/>
<evidence type="ECO:0000256" key="8">
    <source>
        <dbReference type="SAM" id="MobiDB-lite"/>
    </source>
</evidence>
<evidence type="ECO:0000256" key="9">
    <source>
        <dbReference type="SAM" id="Phobius"/>
    </source>
</evidence>
<dbReference type="GO" id="GO:0005743">
    <property type="term" value="C:mitochondrial inner membrane"/>
    <property type="evidence" value="ECO:0007669"/>
    <property type="project" value="UniProtKB-SubCell"/>
</dbReference>
<comment type="subcellular location">
    <subcellularLocation>
        <location evidence="1">Mitochondrion inner membrane</location>
        <topology evidence="1">Single-pass membrane protein</topology>
    </subcellularLocation>
</comment>
<feature type="region of interest" description="Disordered" evidence="8">
    <location>
        <begin position="1"/>
        <end position="99"/>
    </location>
</feature>
<dbReference type="RefSeq" id="XP_024343436.1">
    <property type="nucleotide sequence ID" value="XM_024484044.1"/>
</dbReference>
<keyword evidence="4 9" id="KW-1133">Transmembrane helix</keyword>
<reference evidence="11 12" key="1">
    <citation type="submission" date="2017-04" db="EMBL/GenBank/DDBJ databases">
        <title>Genome Sequence of the Model Brown-Rot Fungus Postia placenta SB12.</title>
        <authorList>
            <consortium name="DOE Joint Genome Institute"/>
            <person name="Gaskell J."/>
            <person name="Kersten P."/>
            <person name="Larrondo L.F."/>
            <person name="Canessa P."/>
            <person name="Martinez D."/>
            <person name="Hibbett D."/>
            <person name="Schmoll M."/>
            <person name="Kubicek C.P."/>
            <person name="Martinez A.T."/>
            <person name="Yadav J."/>
            <person name="Master E."/>
            <person name="Magnuson J.K."/>
            <person name="James T."/>
            <person name="Yaver D."/>
            <person name="Berka R."/>
            <person name="Labutti K."/>
            <person name="Lipzen A."/>
            <person name="Aerts A."/>
            <person name="Barry K."/>
            <person name="Henrissat B."/>
            <person name="Blanchette R."/>
            <person name="Grigoriev I."/>
            <person name="Cullen D."/>
        </authorList>
    </citation>
    <scope>NUCLEOTIDE SEQUENCE [LARGE SCALE GENOMIC DNA]</scope>
    <source>
        <strain evidence="11 12">MAD-698-R-SB12</strain>
    </source>
</reference>
<evidence type="ECO:0000256" key="4">
    <source>
        <dbReference type="ARBA" id="ARBA00022989"/>
    </source>
</evidence>
<dbReference type="PANTHER" id="PTHR14009">
    <property type="entry name" value="LEUCINE ZIPPER-EF-HAND CONTAINING TRANSMEMBRANE PROTEIN"/>
    <property type="match status" value="1"/>
</dbReference>
<evidence type="ECO:0000259" key="10">
    <source>
        <dbReference type="PROSITE" id="PS51758"/>
    </source>
</evidence>
<accession>A0A1X6NDQ8</accession>
<evidence type="ECO:0000256" key="2">
    <source>
        <dbReference type="ARBA" id="ARBA00022692"/>
    </source>
</evidence>
<name>A0A1X6NDQ8_9APHY</name>
<evidence type="ECO:0000256" key="5">
    <source>
        <dbReference type="ARBA" id="ARBA00023128"/>
    </source>
</evidence>
<evidence type="ECO:0000256" key="3">
    <source>
        <dbReference type="ARBA" id="ARBA00022792"/>
    </source>
</evidence>
<dbReference type="OrthoDB" id="73691at2759"/>
<dbReference type="GO" id="GO:0043022">
    <property type="term" value="F:ribosome binding"/>
    <property type="evidence" value="ECO:0007669"/>
    <property type="project" value="InterPro"/>
</dbReference>
<dbReference type="GO" id="GO:0030003">
    <property type="term" value="P:intracellular monoatomic cation homeostasis"/>
    <property type="evidence" value="ECO:0007669"/>
    <property type="project" value="TreeGrafter"/>
</dbReference>
<feature type="domain" description="Letm1 RBD" evidence="10">
    <location>
        <begin position="178"/>
        <end position="367"/>
    </location>
</feature>
<dbReference type="InterPro" id="IPR033122">
    <property type="entry name" value="LETM1-like_RBD"/>
</dbReference>
<keyword evidence="6 9" id="KW-0472">Membrane</keyword>
<organism evidence="11 12">
    <name type="scientific">Postia placenta MAD-698-R-SB12</name>
    <dbReference type="NCBI Taxonomy" id="670580"/>
    <lineage>
        <taxon>Eukaryota</taxon>
        <taxon>Fungi</taxon>
        <taxon>Dikarya</taxon>
        <taxon>Basidiomycota</taxon>
        <taxon>Agaricomycotina</taxon>
        <taxon>Agaricomycetes</taxon>
        <taxon>Polyporales</taxon>
        <taxon>Adustoporiaceae</taxon>
        <taxon>Rhodonia</taxon>
    </lineage>
</organism>
<evidence type="ECO:0000313" key="11">
    <source>
        <dbReference type="EMBL" id="OSX66642.1"/>
    </source>
</evidence>
<dbReference type="PROSITE" id="PS51758">
    <property type="entry name" value="LETM1_RBD"/>
    <property type="match status" value="1"/>
</dbReference>
<keyword evidence="12" id="KW-1185">Reference proteome</keyword>